<dbReference type="Proteomes" id="UP000550367">
    <property type="component" value="Unassembled WGS sequence"/>
</dbReference>
<feature type="transmembrane region" description="Helical" evidence="1">
    <location>
        <begin position="37"/>
        <end position="59"/>
    </location>
</feature>
<accession>A0A099WFC7</accession>
<keyword evidence="1" id="KW-1133">Transmembrane helix</keyword>
<evidence type="ECO:0000313" key="16">
    <source>
        <dbReference type="EMBL" id="MBC2371532.1"/>
    </source>
</evidence>
<dbReference type="Proteomes" id="UP000532866">
    <property type="component" value="Unassembled WGS sequence"/>
</dbReference>
<evidence type="ECO:0000313" key="12">
    <source>
        <dbReference type="EMBL" id="MBC2166932.1"/>
    </source>
</evidence>
<dbReference type="EMBL" id="JAARYY010000006">
    <property type="protein sequence ID" value="MBC2244814.1"/>
    <property type="molecule type" value="Genomic_DNA"/>
</dbReference>
<dbReference type="EMBL" id="JAARYD010000001">
    <property type="protein sequence ID" value="MBC2175378.1"/>
    <property type="molecule type" value="Genomic_DNA"/>
</dbReference>
<evidence type="ECO:0000313" key="29">
    <source>
        <dbReference type="Proteomes" id="UP000550367"/>
    </source>
</evidence>
<dbReference type="Proteomes" id="UP000543379">
    <property type="component" value="Unassembled WGS sequence"/>
</dbReference>
<evidence type="ECO:0000313" key="17">
    <source>
        <dbReference type="Proteomes" id="UP000029844"/>
    </source>
</evidence>
<evidence type="ECO:0008006" key="32">
    <source>
        <dbReference type="Google" id="ProtNLM"/>
    </source>
</evidence>
<evidence type="ECO:0000313" key="20">
    <source>
        <dbReference type="Proteomes" id="UP000532866"/>
    </source>
</evidence>
<dbReference type="EMBL" id="JAARZA010000003">
    <property type="protein sequence ID" value="MBC2240471.1"/>
    <property type="molecule type" value="Genomic_DNA"/>
</dbReference>
<dbReference type="Proteomes" id="UP000546244">
    <property type="component" value="Unassembled WGS sequence"/>
</dbReference>
<evidence type="ECO:0000313" key="14">
    <source>
        <dbReference type="EMBL" id="MBC2240471.1"/>
    </source>
</evidence>
<dbReference type="Proteomes" id="UP000586951">
    <property type="component" value="Unassembled WGS sequence"/>
</dbReference>
<evidence type="ECO:0000313" key="25">
    <source>
        <dbReference type="Proteomes" id="UP000546244"/>
    </source>
</evidence>
<comment type="caution">
    <text evidence="2">The sequence shown here is derived from an EMBL/GenBank/DDBJ whole genome shotgun (WGS) entry which is preliminary data.</text>
</comment>
<dbReference type="EMBL" id="JAARXI010000003">
    <property type="protein sequence ID" value="MBC2116237.1"/>
    <property type="molecule type" value="Genomic_DNA"/>
</dbReference>
<evidence type="ECO:0000313" key="4">
    <source>
        <dbReference type="EMBL" id="MBC1332810.1"/>
    </source>
</evidence>
<evidence type="ECO:0000313" key="15">
    <source>
        <dbReference type="EMBL" id="MBC2244814.1"/>
    </source>
</evidence>
<dbReference type="Proteomes" id="UP000553016">
    <property type="component" value="Unassembled WGS sequence"/>
</dbReference>
<dbReference type="EMBL" id="JNFA01000011">
    <property type="protein sequence ID" value="KGL42820.1"/>
    <property type="molecule type" value="Genomic_DNA"/>
</dbReference>
<keyword evidence="17" id="KW-1185">Reference proteome</keyword>
<evidence type="ECO:0000256" key="1">
    <source>
        <dbReference type="SAM" id="Phobius"/>
    </source>
</evidence>
<evidence type="ECO:0000313" key="3">
    <source>
        <dbReference type="EMBL" id="MBC1316833.1"/>
    </source>
</evidence>
<keyword evidence="1" id="KW-0812">Transmembrane</keyword>
<dbReference type="GeneID" id="58716759"/>
<evidence type="ECO:0000313" key="24">
    <source>
        <dbReference type="Proteomes" id="UP000543379"/>
    </source>
</evidence>
<dbReference type="AlphaFoldDB" id="A0A099WFC7"/>
<evidence type="ECO:0000313" key="22">
    <source>
        <dbReference type="Proteomes" id="UP000541735"/>
    </source>
</evidence>
<evidence type="ECO:0000313" key="7">
    <source>
        <dbReference type="EMBL" id="MBC1779239.1"/>
    </source>
</evidence>
<feature type="transmembrane region" description="Helical" evidence="1">
    <location>
        <begin position="7"/>
        <end position="25"/>
    </location>
</feature>
<dbReference type="Proteomes" id="UP000029844">
    <property type="component" value="Unassembled WGS sequence"/>
</dbReference>
<evidence type="ECO:0000313" key="19">
    <source>
        <dbReference type="Proteomes" id="UP000529446"/>
    </source>
</evidence>
<protein>
    <recommendedName>
        <fullName evidence="32">DUF4064 domain-containing protein</fullName>
    </recommendedName>
</protein>
<dbReference type="Proteomes" id="UP000519573">
    <property type="component" value="Unassembled WGS sequence"/>
</dbReference>
<evidence type="ECO:0000313" key="30">
    <source>
        <dbReference type="Proteomes" id="UP000553016"/>
    </source>
</evidence>
<dbReference type="EMBL" id="JAARMV010000001">
    <property type="protein sequence ID" value="MBC2371532.1"/>
    <property type="molecule type" value="Genomic_DNA"/>
</dbReference>
<evidence type="ECO:0000313" key="31">
    <source>
        <dbReference type="Proteomes" id="UP000586951"/>
    </source>
</evidence>
<dbReference type="EMBL" id="JAAROL010000005">
    <property type="protein sequence ID" value="MBC1332810.1"/>
    <property type="molecule type" value="Genomic_DNA"/>
</dbReference>
<evidence type="ECO:0000313" key="23">
    <source>
        <dbReference type="Proteomes" id="UP000541955"/>
    </source>
</evidence>
<evidence type="ECO:0000313" key="2">
    <source>
        <dbReference type="EMBL" id="KGL42820.1"/>
    </source>
</evidence>
<dbReference type="OrthoDB" id="2361499at2"/>
<keyword evidence="1" id="KW-0472">Membrane</keyword>
<evidence type="ECO:0000313" key="21">
    <source>
        <dbReference type="Proteomes" id="UP000539064"/>
    </source>
</evidence>
<dbReference type="EMBL" id="JAARVD010000004">
    <property type="protein sequence ID" value="MBC1796988.1"/>
    <property type="molecule type" value="Genomic_DNA"/>
</dbReference>
<evidence type="ECO:0000313" key="27">
    <source>
        <dbReference type="Proteomes" id="UP000547643"/>
    </source>
</evidence>
<evidence type="ECO:0000313" key="28">
    <source>
        <dbReference type="Proteomes" id="UP000548082"/>
    </source>
</evidence>
<dbReference type="EMBL" id="JAARRW010000002">
    <property type="protein sequence ID" value="MBC1561717.1"/>
    <property type="molecule type" value="Genomic_DNA"/>
</dbReference>
<evidence type="ECO:0000313" key="9">
    <source>
        <dbReference type="EMBL" id="MBC1796988.1"/>
    </source>
</evidence>
<evidence type="ECO:0000313" key="5">
    <source>
        <dbReference type="EMBL" id="MBC1561717.1"/>
    </source>
</evidence>
<reference evidence="2 17" key="1">
    <citation type="submission" date="2014-05" db="EMBL/GenBank/DDBJ databases">
        <title>Novel Listeriaceae from food processing environments.</title>
        <authorList>
            <person name="den Bakker H.C."/>
        </authorList>
    </citation>
    <scope>NUCLEOTIDE SEQUENCE [LARGE SCALE GENOMIC DNA]</scope>
    <source>
        <strain evidence="2 17">FSL A5-0281</strain>
    </source>
</reference>
<dbReference type="EMBL" id="JAAROV010000002">
    <property type="protein sequence ID" value="MBC1316833.1"/>
    <property type="molecule type" value="Genomic_DNA"/>
</dbReference>
<dbReference type="Proteomes" id="UP000547643">
    <property type="component" value="Unassembled WGS sequence"/>
</dbReference>
<gene>
    <name evidence="2" type="ORF">EP57_05005</name>
    <name evidence="4" type="ORF">HB759_12750</name>
    <name evidence="3" type="ORF">HB811_08610</name>
    <name evidence="5" type="ORF">HB902_06510</name>
    <name evidence="6" type="ORF">HB907_07380</name>
    <name evidence="16" type="ORF">HBP98_05850</name>
    <name evidence="7" type="ORF">HCA46_10350</name>
    <name evidence="8" type="ORF">HCA52_15755</name>
    <name evidence="9" type="ORF">HCA55_09620</name>
    <name evidence="10" type="ORF">HCA78_02615</name>
    <name evidence="11" type="ORF">HCB06_06340</name>
    <name evidence="15" type="ORF">HCB25_12100</name>
    <name evidence="12" type="ORF">HCB26_10185</name>
    <name evidence="13" type="ORF">HCB27_02015</name>
    <name evidence="14" type="ORF">HCB35_08270</name>
</gene>
<dbReference type="EMBL" id="JAARWW010000001">
    <property type="protein sequence ID" value="MBC2002646.1"/>
    <property type="molecule type" value="Genomic_DNA"/>
</dbReference>
<dbReference type="Proteomes" id="UP000541735">
    <property type="component" value="Unassembled WGS sequence"/>
</dbReference>
<dbReference type="Proteomes" id="UP000541955">
    <property type="component" value="Unassembled WGS sequence"/>
</dbReference>
<dbReference type="EMBL" id="JAARUV010000003">
    <property type="protein sequence ID" value="MBC1779239.1"/>
    <property type="molecule type" value="Genomic_DNA"/>
</dbReference>
<dbReference type="Proteomes" id="UP000548082">
    <property type="component" value="Unassembled WGS sequence"/>
</dbReference>
<evidence type="ECO:0000313" key="18">
    <source>
        <dbReference type="Proteomes" id="UP000519573"/>
    </source>
</evidence>
<feature type="transmembrane region" description="Helical" evidence="1">
    <location>
        <begin position="71"/>
        <end position="99"/>
    </location>
</feature>
<name>A0A099WFC7_9LIST</name>
<dbReference type="Proteomes" id="UP000546806">
    <property type="component" value="Unassembled WGS sequence"/>
</dbReference>
<dbReference type="Proteomes" id="UP000529446">
    <property type="component" value="Unassembled WGS sequence"/>
</dbReference>
<evidence type="ECO:0000313" key="26">
    <source>
        <dbReference type="Proteomes" id="UP000546806"/>
    </source>
</evidence>
<sequence length="112" mass="11605">MNFEKTLGIIGALLAMGLSLTVISVDSIARVLEEDSLVFTILNFATLAMSFVGLFGAIIMHKAPLKGGVMLIASAVACTMSVSMMFLLPIVLLSVAGLIGLSTADDLSEAKA</sequence>
<organism evidence="2 17">
    <name type="scientific">Listeria booriae</name>
    <dbReference type="NCBI Taxonomy" id="1552123"/>
    <lineage>
        <taxon>Bacteria</taxon>
        <taxon>Bacillati</taxon>
        <taxon>Bacillota</taxon>
        <taxon>Bacilli</taxon>
        <taxon>Bacillales</taxon>
        <taxon>Listeriaceae</taxon>
        <taxon>Listeria</taxon>
    </lineage>
</organism>
<dbReference type="eggNOG" id="ENOG5033XT7">
    <property type="taxonomic scope" value="Bacteria"/>
</dbReference>
<dbReference type="EMBL" id="JAARVG010000019">
    <property type="protein sequence ID" value="MBC1794890.1"/>
    <property type="molecule type" value="Genomic_DNA"/>
</dbReference>
<dbReference type="EMBL" id="JAARYH010000004">
    <property type="protein sequence ID" value="MBC2166932.1"/>
    <property type="molecule type" value="Genomic_DNA"/>
</dbReference>
<dbReference type="Proteomes" id="UP000539064">
    <property type="component" value="Unassembled WGS sequence"/>
</dbReference>
<dbReference type="EMBL" id="JAARRU010000002">
    <property type="protein sequence ID" value="MBC1565222.1"/>
    <property type="molecule type" value="Genomic_DNA"/>
</dbReference>
<dbReference type="RefSeq" id="WP_036084702.1">
    <property type="nucleotide sequence ID" value="NZ_CBCSHQ010000001.1"/>
</dbReference>
<evidence type="ECO:0000313" key="10">
    <source>
        <dbReference type="EMBL" id="MBC2002646.1"/>
    </source>
</evidence>
<proteinExistence type="predicted"/>
<evidence type="ECO:0000313" key="8">
    <source>
        <dbReference type="EMBL" id="MBC1794890.1"/>
    </source>
</evidence>
<evidence type="ECO:0000313" key="13">
    <source>
        <dbReference type="EMBL" id="MBC2175378.1"/>
    </source>
</evidence>
<evidence type="ECO:0000313" key="6">
    <source>
        <dbReference type="EMBL" id="MBC1565222.1"/>
    </source>
</evidence>
<evidence type="ECO:0000313" key="11">
    <source>
        <dbReference type="EMBL" id="MBC2116237.1"/>
    </source>
</evidence>
<reference evidence="18 19" key="2">
    <citation type="submission" date="2020-03" db="EMBL/GenBank/DDBJ databases">
        <title>Soil Listeria distribution.</title>
        <authorList>
            <person name="Liao J."/>
            <person name="Wiedmann M."/>
        </authorList>
    </citation>
    <scope>NUCLEOTIDE SEQUENCE [LARGE SCALE GENOMIC DNA]</scope>
    <source>
        <strain evidence="14 30">FSL L7-0149</strain>
        <strain evidence="15 29">FSL L7-0153</strain>
        <strain evidence="12 18">FSL L7-0245</strain>
        <strain evidence="13 22">FSL L7-0259</strain>
        <strain evidence="11 19">FSL L7-0360</strain>
        <strain evidence="10 26">FSL L7-0435</strain>
        <strain evidence="8 21">FSL L7-0978</strain>
        <strain evidence="9 28">FSL L7-0990</strain>
        <strain evidence="7 27">FSL L7-1017</strain>
        <strain evidence="5 23">FSL L7-1387</strain>
        <strain evidence="6 31">FSL L7-1427</strain>
        <strain evidence="3 24">FSL L7-1816</strain>
        <strain evidence="4 20">FSL L7-1833</strain>
        <strain evidence="16 25">FSL L7-1850</strain>
    </source>
</reference>